<name>A0A5J4SE62_9ZZZZ</name>
<dbReference type="EMBL" id="SNRY01000263">
    <property type="protein sequence ID" value="KAA6343583.1"/>
    <property type="molecule type" value="Genomic_DNA"/>
</dbReference>
<protein>
    <submittedName>
        <fullName evidence="1">Uncharacterized protein</fullName>
    </submittedName>
</protein>
<dbReference type="AlphaFoldDB" id="A0A5J4SE62"/>
<sequence>MKRVISIFLLFVMASVGIRPIFVMHYCGDKLYATGLIRHEIIKPCCDADMSLQSDYPLIKSPACCHIQGIQISTDDYLHQTQPLNVIHTLSVFDSVWITLNYLWDGIKFDKLLIAQRLFPPGGISKQHIDLLTSICAFRI</sequence>
<dbReference type="Pfam" id="PF26622">
    <property type="entry name" value="DUF8199"/>
    <property type="match status" value="1"/>
</dbReference>
<organism evidence="1">
    <name type="scientific">termite gut metagenome</name>
    <dbReference type="NCBI Taxonomy" id="433724"/>
    <lineage>
        <taxon>unclassified sequences</taxon>
        <taxon>metagenomes</taxon>
        <taxon>organismal metagenomes</taxon>
    </lineage>
</organism>
<accession>A0A5J4SE62</accession>
<comment type="caution">
    <text evidence="1">The sequence shown here is derived from an EMBL/GenBank/DDBJ whole genome shotgun (WGS) entry which is preliminary data.</text>
</comment>
<reference evidence="1" key="1">
    <citation type="submission" date="2019-03" db="EMBL/GenBank/DDBJ databases">
        <title>Single cell metagenomics reveals metabolic interactions within the superorganism composed of flagellate Streblomastix strix and complex community of Bacteroidetes bacteria on its surface.</title>
        <authorList>
            <person name="Treitli S.C."/>
            <person name="Kolisko M."/>
            <person name="Husnik F."/>
            <person name="Keeling P."/>
            <person name="Hampl V."/>
        </authorList>
    </citation>
    <scope>NUCLEOTIDE SEQUENCE</scope>
    <source>
        <strain evidence="1">STM</strain>
    </source>
</reference>
<proteinExistence type="predicted"/>
<dbReference type="InterPro" id="IPR058512">
    <property type="entry name" value="DUF8199"/>
</dbReference>
<evidence type="ECO:0000313" key="1">
    <source>
        <dbReference type="EMBL" id="KAA6343583.1"/>
    </source>
</evidence>
<gene>
    <name evidence="1" type="ORF">EZS27_008752</name>
</gene>